<dbReference type="Pfam" id="PF06868">
    <property type="entry name" value="DUF1257"/>
    <property type="match status" value="1"/>
</dbReference>
<dbReference type="GeneID" id="19740483"/>
<evidence type="ECO:0000256" key="1">
    <source>
        <dbReference type="ARBA" id="ARBA00004474"/>
    </source>
</evidence>
<evidence type="ECO:0000313" key="5">
    <source>
        <dbReference type="EMBL" id="AGH28942.1"/>
    </source>
</evidence>
<sequence length="135" mass="15409">MSHFSNLSTQIENINYLQKALENLQVVHQKKATINIGNSHPSDSSNGNLVITDVCEIPISFQCKKDKYVLVVDNQFWKPSFSVELFLEKITQQYARETIIGESEKSGYTLTRPVQTTNESTVINLQKWKLVNDFA</sequence>
<accession>A0A023HCF7</accession>
<dbReference type="InterPro" id="IPR009666">
    <property type="entry name" value="Uncharacterised_Ycf35"/>
</dbReference>
<protein>
    <recommendedName>
        <fullName evidence="3">Uncharacterized protein ycf35</fullName>
    </recommendedName>
</protein>
<evidence type="ECO:0000256" key="3">
    <source>
        <dbReference type="ARBA" id="ARBA00021585"/>
    </source>
</evidence>
<name>A0A023HCF7_9STRA</name>
<dbReference type="AlphaFoldDB" id="A0A023HCF7"/>
<evidence type="ECO:0000256" key="4">
    <source>
        <dbReference type="ARBA" id="ARBA00022640"/>
    </source>
</evidence>
<comment type="similarity">
    <text evidence="2">Belongs to the ycf35 family.</text>
</comment>
<dbReference type="RefSeq" id="YP_009029411.1">
    <property type="nucleotide sequence ID" value="NC_024084.1"/>
</dbReference>
<geneLocation type="chloroplast" evidence="5"/>
<keyword evidence="5" id="KW-0150">Chloroplast</keyword>
<evidence type="ECO:0000256" key="2">
    <source>
        <dbReference type="ARBA" id="ARBA00009068"/>
    </source>
</evidence>
<dbReference type="PANTHER" id="PTHR39638:SF2">
    <property type="entry name" value="YCF35"/>
    <property type="match status" value="1"/>
</dbReference>
<comment type="subcellular location">
    <subcellularLocation>
        <location evidence="1">Plastid</location>
    </subcellularLocation>
</comment>
<reference evidence="5" key="1">
    <citation type="journal article" date="2014" name="Genome Biol. Evol.">
        <title>Serial gene losses and foreign DNA underlie size and sequence variation in the plastid genomes of diatoms.</title>
        <authorList>
            <person name="Ruck E.C."/>
            <person name="Nakov T."/>
            <person name="Jansen R.K."/>
            <person name="Theriot E.C."/>
            <person name="Alverson A.J."/>
        </authorList>
    </citation>
    <scope>NUCLEOTIDE SEQUENCE</scope>
    <source>
        <strain evidence="5">Ccmp1856</strain>
    </source>
</reference>
<dbReference type="GO" id="GO:0009536">
    <property type="term" value="C:plastid"/>
    <property type="evidence" value="ECO:0007669"/>
    <property type="project" value="UniProtKB-SubCell"/>
</dbReference>
<dbReference type="EMBL" id="KC509524">
    <property type="protein sequence ID" value="AGH28942.1"/>
    <property type="molecule type" value="Genomic_DNA"/>
</dbReference>
<keyword evidence="4 5" id="KW-0934">Plastid</keyword>
<gene>
    <name evidence="5" type="primary">ycf35</name>
</gene>
<organism evidence="5">
    <name type="scientific">Leptocylindrus danicus</name>
    <dbReference type="NCBI Taxonomy" id="163516"/>
    <lineage>
        <taxon>Eukaryota</taxon>
        <taxon>Sar</taxon>
        <taxon>Stramenopiles</taxon>
        <taxon>Ochrophyta</taxon>
        <taxon>Bacillariophyta</taxon>
        <taxon>Coscinodiscophyceae</taxon>
        <taxon>Chaetocerotophycidae</taxon>
        <taxon>Leptocylindrales</taxon>
        <taxon>Leptocylindraceae</taxon>
        <taxon>Leptocylindrus</taxon>
    </lineage>
</organism>
<dbReference type="PANTHER" id="PTHR39638">
    <property type="entry name" value="YCF35"/>
    <property type="match status" value="1"/>
</dbReference>
<proteinExistence type="inferred from homology"/>